<name>A0ACD1AET5_9FIRM</name>
<accession>A0ACD1AET5</accession>
<evidence type="ECO:0000313" key="1">
    <source>
        <dbReference type="EMBL" id="QOX64680.1"/>
    </source>
</evidence>
<organism evidence="1 2">
    <name type="scientific">Anoxybacterium hadale</name>
    <dbReference type="NCBI Taxonomy" id="3408580"/>
    <lineage>
        <taxon>Bacteria</taxon>
        <taxon>Bacillati</taxon>
        <taxon>Bacillota</taxon>
        <taxon>Clostridia</taxon>
        <taxon>Peptostreptococcales</taxon>
        <taxon>Anaerovoracaceae</taxon>
        <taxon>Anoxybacterium</taxon>
    </lineage>
</organism>
<keyword evidence="1" id="KW-0418">Kinase</keyword>
<protein>
    <submittedName>
        <fullName evidence="1">Sensor histidine kinase</fullName>
    </submittedName>
</protein>
<reference evidence="1" key="1">
    <citation type="submission" date="2019-08" db="EMBL/GenBank/DDBJ databases">
        <title>Genome sequence of Clostridiales bacterium MT110.</title>
        <authorList>
            <person name="Cao J."/>
        </authorList>
    </citation>
    <scope>NUCLEOTIDE SEQUENCE</scope>
    <source>
        <strain evidence="1">MT110</strain>
    </source>
</reference>
<proteinExistence type="predicted"/>
<gene>
    <name evidence="1" type="ORF">FRZ06_15685</name>
</gene>
<evidence type="ECO:0000313" key="2">
    <source>
        <dbReference type="Proteomes" id="UP000594014"/>
    </source>
</evidence>
<dbReference type="Proteomes" id="UP000594014">
    <property type="component" value="Chromosome"/>
</dbReference>
<keyword evidence="1" id="KW-0808">Transferase</keyword>
<keyword evidence="2" id="KW-1185">Reference proteome</keyword>
<dbReference type="EMBL" id="CP042469">
    <property type="protein sequence ID" value="QOX64680.1"/>
    <property type="molecule type" value="Genomic_DNA"/>
</dbReference>
<sequence>MKRIGFKVLLAIILCSITTSTILCVVSIKRASHVMNTEVEQMLSYASEKYSSQLSIYFKNTESIVDSLAANVSVTFDPSEHSTDKRYFGEYKAYLDGIIRETLQYSDIAYGLYFTFSPDLTKPTQEEVWYAFDEEGTPQPVLPDLSINARDFSEPVADNMLYYFQPILAGKAIWTDPYVDSDVNLEMLSYSRAVYVDGILIGVAGADILTDDTIDIVRTMKLYPGGSSFLFDDEKELIISSSDKTEELYIENEQRIQKHSGSKDSGVFHYTDATGEFILAYSELSNGWMIGITQPTKEVFSTTRNLVIVLSLMALMCIILTVIFAVYFSRRLSRPLMNVSDQLKLLESGVYTQAIPTEFLNRKDDIGEFHNAILAIQSEMKKEADQNREKDILLIYQSKQAKIGEMVGNISHQWKQPLNAINLILLNLYEDYQCDELTDEEFKQTIDKLMRIVRNMSETIKDFTDFLKPNREATEFDLKESISLALNLMEASLKYHSIIIEVNIEEGVKILGYQNEFSHVLFNILGNARDAIVESGTDQKLIQIKGWLWEGSVVLEIINRGSPIPKENLKSLFEPYFTTKSDKDGTGIGLYISKVIIEQRMNGQIELENIYGGVCCRILVKAIEER</sequence>